<proteinExistence type="predicted"/>
<comment type="caution">
    <text evidence="2">The sequence shown here is derived from an EMBL/GenBank/DDBJ whole genome shotgun (WGS) entry which is preliminary data.</text>
</comment>
<evidence type="ECO:0000313" key="3">
    <source>
        <dbReference type="Proteomes" id="UP001451303"/>
    </source>
</evidence>
<organism evidence="2 3">
    <name type="scientific">Neurospora intermedia</name>
    <dbReference type="NCBI Taxonomy" id="5142"/>
    <lineage>
        <taxon>Eukaryota</taxon>
        <taxon>Fungi</taxon>
        <taxon>Dikarya</taxon>
        <taxon>Ascomycota</taxon>
        <taxon>Pezizomycotina</taxon>
        <taxon>Sordariomycetes</taxon>
        <taxon>Sordariomycetidae</taxon>
        <taxon>Sordariales</taxon>
        <taxon>Sordariaceae</taxon>
        <taxon>Neurospora</taxon>
    </lineage>
</organism>
<sequence>MSFRPRPQLLNLGVVGGRPRLGAPRGQTNANELLFSQLIPTRPTTRALTRKSCFSTTTSTTSTPLSHHHHHHHYRHQHHQTRHNSTHSSNPKDSKDSSSTTNNPRITRLLSRLPRFLHPYLSSLRSSPSSFVVAFLILHEITAIVPGLGFFYLFHYCGGDDEEDEEEDKDKDKEGGKDKEGKSYGKRFEEWVMGWMMELGYSEVMVKKMTGFERWFRRKGYFGFGMEGNKEGENGEKKGEGEGEGEERQKEQVLMMMKKWQSSGDEKYRVLVDAALAYAITKALLPVRIIASVQATPWFAGVLGRMSRIFSGGGLRK</sequence>
<dbReference type="InterPro" id="IPR018811">
    <property type="entry name" value="MRX11"/>
</dbReference>
<feature type="compositionally biased region" description="Basic residues" evidence="1">
    <location>
        <begin position="66"/>
        <end position="85"/>
    </location>
</feature>
<feature type="compositionally biased region" description="Low complexity" evidence="1">
    <location>
        <begin position="55"/>
        <end position="65"/>
    </location>
</feature>
<dbReference type="EMBL" id="JAVLET010000001">
    <property type="protein sequence ID" value="KAL0476209.1"/>
    <property type="molecule type" value="Genomic_DNA"/>
</dbReference>
<feature type="region of interest" description="Disordered" evidence="1">
    <location>
        <begin position="161"/>
        <end position="182"/>
    </location>
</feature>
<feature type="region of interest" description="Disordered" evidence="1">
    <location>
        <begin position="1"/>
        <end position="29"/>
    </location>
</feature>
<evidence type="ECO:0008006" key="4">
    <source>
        <dbReference type="Google" id="ProtNLM"/>
    </source>
</evidence>
<dbReference type="PANTHER" id="PTHR28002">
    <property type="entry name" value="MIOREX COMPLEX COMPONENT 11"/>
    <property type="match status" value="1"/>
</dbReference>
<protein>
    <recommendedName>
        <fullName evidence="4">DUF1279 domain-containing protein</fullName>
    </recommendedName>
</protein>
<keyword evidence="3" id="KW-1185">Reference proteome</keyword>
<dbReference type="PANTHER" id="PTHR28002:SF1">
    <property type="entry name" value="MIOREX COMPLEX COMPONENT 11"/>
    <property type="match status" value="1"/>
</dbReference>
<dbReference type="Proteomes" id="UP001451303">
    <property type="component" value="Unassembled WGS sequence"/>
</dbReference>
<gene>
    <name evidence="2" type="ORF">QR685DRAFT_72411</name>
</gene>
<feature type="compositionally biased region" description="Basic and acidic residues" evidence="1">
    <location>
        <begin position="170"/>
        <end position="182"/>
    </location>
</feature>
<name>A0ABR3DU63_NEUIN</name>
<reference evidence="2 3" key="1">
    <citation type="submission" date="2023-09" db="EMBL/GenBank/DDBJ databases">
        <title>Multi-omics analysis of a traditional fermented food reveals byproduct-associated fungal strains for waste-to-food upcycling.</title>
        <authorList>
            <consortium name="Lawrence Berkeley National Laboratory"/>
            <person name="Rekdal V.M."/>
            <person name="Villalobos-Escobedo J.M."/>
            <person name="Rodriguez-Valeron N."/>
            <person name="Garcia M.O."/>
            <person name="Vasquez D.P."/>
            <person name="Damayanti I."/>
            <person name="Sorensen P.M."/>
            <person name="Baidoo E.E."/>
            <person name="De Carvalho A.C."/>
            <person name="Riley R."/>
            <person name="Lipzen A."/>
            <person name="He G."/>
            <person name="Yan M."/>
            <person name="Haridas S."/>
            <person name="Daum C."/>
            <person name="Yoshinaga Y."/>
            <person name="Ng V."/>
            <person name="Grigoriev I.V."/>
            <person name="Munk R."/>
            <person name="Nuraida L."/>
            <person name="Wijaya C.H."/>
            <person name="Morales P.-C."/>
            <person name="Keasling J.D."/>
        </authorList>
    </citation>
    <scope>NUCLEOTIDE SEQUENCE [LARGE SCALE GENOMIC DNA]</scope>
    <source>
        <strain evidence="2 3">FGSC 2613</strain>
    </source>
</reference>
<dbReference type="Pfam" id="PF10306">
    <property type="entry name" value="FLILHELTA"/>
    <property type="match status" value="1"/>
</dbReference>
<evidence type="ECO:0000313" key="2">
    <source>
        <dbReference type="EMBL" id="KAL0476209.1"/>
    </source>
</evidence>
<dbReference type="Gene3D" id="3.10.450.50">
    <property type="match status" value="1"/>
</dbReference>
<evidence type="ECO:0000256" key="1">
    <source>
        <dbReference type="SAM" id="MobiDB-lite"/>
    </source>
</evidence>
<feature type="region of interest" description="Disordered" evidence="1">
    <location>
        <begin position="46"/>
        <end position="105"/>
    </location>
</feature>
<accession>A0ABR3DU63</accession>